<sequence>MSEIKEGCSMSEDLIDKVKDRNKLKRIADTLAGGLATVKEYEANVTASDPRMKIKRQAKSRHMRTAKDKSRRQHPYILDQLLLKLLLILIMSISISVRTRRPFELAAHGVSRPSTTYAMPVYNLATAGRTVHFSNATSSTSAIHNRTINKEQLVNERYLYLFSDFDSDYCLNHDVEILLRQERFLKISNLTRVFSLV</sequence>
<evidence type="ECO:0000313" key="1">
    <source>
        <dbReference type="EMBL" id="CAG2249055.1"/>
    </source>
</evidence>
<accession>A0A8S3UYQ3</accession>
<dbReference type="AlphaFoldDB" id="A0A8S3UYQ3"/>
<gene>
    <name evidence="1" type="ORF">MEDL_60851</name>
</gene>
<name>A0A8S3UYQ3_MYTED</name>
<dbReference type="Proteomes" id="UP000683360">
    <property type="component" value="Unassembled WGS sequence"/>
</dbReference>
<evidence type="ECO:0000313" key="2">
    <source>
        <dbReference type="Proteomes" id="UP000683360"/>
    </source>
</evidence>
<dbReference type="EMBL" id="CAJPWZ010002959">
    <property type="protein sequence ID" value="CAG2249055.1"/>
    <property type="molecule type" value="Genomic_DNA"/>
</dbReference>
<comment type="caution">
    <text evidence="1">The sequence shown here is derived from an EMBL/GenBank/DDBJ whole genome shotgun (WGS) entry which is preliminary data.</text>
</comment>
<dbReference type="OrthoDB" id="10523737at2759"/>
<keyword evidence="2" id="KW-1185">Reference proteome</keyword>
<proteinExistence type="predicted"/>
<organism evidence="1 2">
    <name type="scientific">Mytilus edulis</name>
    <name type="common">Blue mussel</name>
    <dbReference type="NCBI Taxonomy" id="6550"/>
    <lineage>
        <taxon>Eukaryota</taxon>
        <taxon>Metazoa</taxon>
        <taxon>Spiralia</taxon>
        <taxon>Lophotrochozoa</taxon>
        <taxon>Mollusca</taxon>
        <taxon>Bivalvia</taxon>
        <taxon>Autobranchia</taxon>
        <taxon>Pteriomorphia</taxon>
        <taxon>Mytilida</taxon>
        <taxon>Mytiloidea</taxon>
        <taxon>Mytilidae</taxon>
        <taxon>Mytilinae</taxon>
        <taxon>Mytilus</taxon>
    </lineage>
</organism>
<reference evidence="1" key="1">
    <citation type="submission" date="2021-03" db="EMBL/GenBank/DDBJ databases">
        <authorList>
            <person name="Bekaert M."/>
        </authorList>
    </citation>
    <scope>NUCLEOTIDE SEQUENCE</scope>
</reference>
<protein>
    <submittedName>
        <fullName evidence="1">Uncharacterized protein</fullName>
    </submittedName>
</protein>